<comment type="subcellular location">
    <subcellularLocation>
        <location evidence="1">Secreted</location>
    </subcellularLocation>
</comment>
<dbReference type="Gene3D" id="3.10.100.10">
    <property type="entry name" value="Mannose-Binding Protein A, subunit A"/>
    <property type="match status" value="1"/>
</dbReference>
<dbReference type="InterPro" id="IPR016186">
    <property type="entry name" value="C-type_lectin-like/link_sf"/>
</dbReference>
<dbReference type="AlphaFoldDB" id="A0AAV4CI20"/>
<keyword evidence="3" id="KW-0732">Signal</keyword>
<evidence type="ECO:0000313" key="6">
    <source>
        <dbReference type="EMBL" id="GFO30718.1"/>
    </source>
</evidence>
<keyword evidence="7" id="KW-1185">Reference proteome</keyword>
<sequence length="138" mass="16446">MIGSVQGYATYKVSSTFKGRRYFVSNQWESFNLAKMNERCKKDVGGFLVQLDHPQEQNFVSDFIYKAGWGPFFTGVTDEKSEGKYYQYNNNKPVEIRLNWKWFQPDNWYNEDCVEIWHDGLNDRRCGDRGRYICETYV</sequence>
<dbReference type="GO" id="GO:0008083">
    <property type="term" value="F:growth factor activity"/>
    <property type="evidence" value="ECO:0007669"/>
    <property type="project" value="TreeGrafter"/>
</dbReference>
<evidence type="ECO:0000256" key="3">
    <source>
        <dbReference type="ARBA" id="ARBA00022729"/>
    </source>
</evidence>
<dbReference type="Pfam" id="PF00059">
    <property type="entry name" value="Lectin_C"/>
    <property type="match status" value="1"/>
</dbReference>
<dbReference type="InterPro" id="IPR001304">
    <property type="entry name" value="C-type_lectin-like"/>
</dbReference>
<name>A0AAV4CI20_9GAST</name>
<evidence type="ECO:0000259" key="5">
    <source>
        <dbReference type="PROSITE" id="PS50041"/>
    </source>
</evidence>
<dbReference type="PANTHER" id="PTHR22799">
    <property type="entry name" value="TETRANECTIN-RELATED"/>
    <property type="match status" value="1"/>
</dbReference>
<proteinExistence type="predicted"/>
<dbReference type="SUPFAM" id="SSF56436">
    <property type="entry name" value="C-type lectin-like"/>
    <property type="match status" value="1"/>
</dbReference>
<dbReference type="InterPro" id="IPR016187">
    <property type="entry name" value="CTDL_fold"/>
</dbReference>
<evidence type="ECO:0000256" key="4">
    <source>
        <dbReference type="ARBA" id="ARBA00022734"/>
    </source>
</evidence>
<evidence type="ECO:0000313" key="7">
    <source>
        <dbReference type="Proteomes" id="UP000735302"/>
    </source>
</evidence>
<dbReference type="Proteomes" id="UP000735302">
    <property type="component" value="Unassembled WGS sequence"/>
</dbReference>
<evidence type="ECO:0000256" key="1">
    <source>
        <dbReference type="ARBA" id="ARBA00004613"/>
    </source>
</evidence>
<protein>
    <submittedName>
        <fullName evidence="6">Collectin-12</fullName>
    </submittedName>
</protein>
<accession>A0AAV4CI20</accession>
<keyword evidence="2" id="KW-0964">Secreted</keyword>
<dbReference type="GO" id="GO:0005615">
    <property type="term" value="C:extracellular space"/>
    <property type="evidence" value="ECO:0007669"/>
    <property type="project" value="TreeGrafter"/>
</dbReference>
<dbReference type="InterPro" id="IPR051663">
    <property type="entry name" value="CLec_Tetranectin-domain"/>
</dbReference>
<evidence type="ECO:0000256" key="2">
    <source>
        <dbReference type="ARBA" id="ARBA00022525"/>
    </source>
</evidence>
<dbReference type="SMART" id="SM00034">
    <property type="entry name" value="CLECT"/>
    <property type="match status" value="1"/>
</dbReference>
<dbReference type="EMBL" id="BLXT01006256">
    <property type="protein sequence ID" value="GFO30718.1"/>
    <property type="molecule type" value="Genomic_DNA"/>
</dbReference>
<organism evidence="6 7">
    <name type="scientific">Plakobranchus ocellatus</name>
    <dbReference type="NCBI Taxonomy" id="259542"/>
    <lineage>
        <taxon>Eukaryota</taxon>
        <taxon>Metazoa</taxon>
        <taxon>Spiralia</taxon>
        <taxon>Lophotrochozoa</taxon>
        <taxon>Mollusca</taxon>
        <taxon>Gastropoda</taxon>
        <taxon>Heterobranchia</taxon>
        <taxon>Euthyneura</taxon>
        <taxon>Panpulmonata</taxon>
        <taxon>Sacoglossa</taxon>
        <taxon>Placobranchoidea</taxon>
        <taxon>Plakobranchidae</taxon>
        <taxon>Plakobranchus</taxon>
    </lineage>
</organism>
<keyword evidence="4" id="KW-0430">Lectin</keyword>
<comment type="caution">
    <text evidence="6">The sequence shown here is derived from an EMBL/GenBank/DDBJ whole genome shotgun (WGS) entry which is preliminary data.</text>
</comment>
<reference evidence="6 7" key="1">
    <citation type="journal article" date="2021" name="Elife">
        <title>Chloroplast acquisition without the gene transfer in kleptoplastic sea slugs, Plakobranchus ocellatus.</title>
        <authorList>
            <person name="Maeda T."/>
            <person name="Takahashi S."/>
            <person name="Yoshida T."/>
            <person name="Shimamura S."/>
            <person name="Takaki Y."/>
            <person name="Nagai Y."/>
            <person name="Toyoda A."/>
            <person name="Suzuki Y."/>
            <person name="Arimoto A."/>
            <person name="Ishii H."/>
            <person name="Satoh N."/>
            <person name="Nishiyama T."/>
            <person name="Hasebe M."/>
            <person name="Maruyama T."/>
            <person name="Minagawa J."/>
            <person name="Obokata J."/>
            <person name="Shigenobu S."/>
        </authorList>
    </citation>
    <scope>NUCLEOTIDE SEQUENCE [LARGE SCALE GENOMIC DNA]</scope>
</reference>
<dbReference type="GO" id="GO:0030246">
    <property type="term" value="F:carbohydrate binding"/>
    <property type="evidence" value="ECO:0007669"/>
    <property type="project" value="UniProtKB-KW"/>
</dbReference>
<dbReference type="PROSITE" id="PS50041">
    <property type="entry name" value="C_TYPE_LECTIN_2"/>
    <property type="match status" value="1"/>
</dbReference>
<dbReference type="PANTHER" id="PTHR22799:SF1">
    <property type="entry name" value="C-TYPE LECTIN DOMAIN FAMILY 11 MEMBER A"/>
    <property type="match status" value="1"/>
</dbReference>
<gene>
    <name evidence="6" type="ORF">PoB_005722300</name>
</gene>
<feature type="domain" description="C-type lectin" evidence="5">
    <location>
        <begin position="17"/>
        <end position="135"/>
    </location>
</feature>